<dbReference type="InterPro" id="IPR003593">
    <property type="entry name" value="AAA+_ATPase"/>
</dbReference>
<dbReference type="Pfam" id="PF00005">
    <property type="entry name" value="ABC_tran"/>
    <property type="match status" value="1"/>
</dbReference>
<organism evidence="11 12">
    <name type="scientific">Sphingomonas qomolangmaensis</name>
    <dbReference type="NCBI Taxonomy" id="2918765"/>
    <lineage>
        <taxon>Bacteria</taxon>
        <taxon>Pseudomonadati</taxon>
        <taxon>Pseudomonadota</taxon>
        <taxon>Alphaproteobacteria</taxon>
        <taxon>Sphingomonadales</taxon>
        <taxon>Sphingomonadaceae</taxon>
        <taxon>Sphingomonas</taxon>
    </lineage>
</organism>
<dbReference type="Gene3D" id="1.20.1560.10">
    <property type="entry name" value="ABC transporter type 1, transmembrane domain"/>
    <property type="match status" value="1"/>
</dbReference>
<feature type="domain" description="ABC transporter" evidence="8">
    <location>
        <begin position="488"/>
        <end position="703"/>
    </location>
</feature>
<name>A0ABY5LAM6_9SPHN</name>
<dbReference type="PROSITE" id="PS00211">
    <property type="entry name" value="ABC_TRANSPORTER_1"/>
    <property type="match status" value="1"/>
</dbReference>
<evidence type="ECO:0000256" key="5">
    <source>
        <dbReference type="ARBA" id="ARBA00022989"/>
    </source>
</evidence>
<dbReference type="PROSITE" id="PS50990">
    <property type="entry name" value="PEPTIDASE_C39"/>
    <property type="match status" value="1"/>
</dbReference>
<keyword evidence="12" id="KW-1185">Reference proteome</keyword>
<evidence type="ECO:0000256" key="4">
    <source>
        <dbReference type="ARBA" id="ARBA00022840"/>
    </source>
</evidence>
<evidence type="ECO:0000256" key="3">
    <source>
        <dbReference type="ARBA" id="ARBA00022741"/>
    </source>
</evidence>
<dbReference type="Gene3D" id="3.40.50.300">
    <property type="entry name" value="P-loop containing nucleotide triphosphate hydrolases"/>
    <property type="match status" value="1"/>
</dbReference>
<dbReference type="InterPro" id="IPR003439">
    <property type="entry name" value="ABC_transporter-like_ATP-bd"/>
</dbReference>
<feature type="domain" description="Peptidase C39" evidence="10">
    <location>
        <begin position="22"/>
        <end position="141"/>
    </location>
</feature>
<keyword evidence="3" id="KW-0547">Nucleotide-binding</keyword>
<keyword evidence="6 7" id="KW-0472">Membrane</keyword>
<comment type="subcellular location">
    <subcellularLocation>
        <location evidence="1">Cell membrane</location>
        <topology evidence="1">Multi-pass membrane protein</topology>
    </subcellularLocation>
</comment>
<sequence length="703" mass="76668">MKIEPSPWLDFGLFNSFRLIRQAETSECGLACIAMIANHHGLRVEVSELRRTHEMSVRGSTARDLALTADRLGMSTRTVRCELEDLAKLRLPAIVHWDLGHFVVLHRVRGRKLFIADPSSGLRSYDMLEASPHFSGVAIEMAPAPHFQRQQSEPALSLRKLLRISPTLAFSFAQALLLSLLMQAALLAVPVYMQLVIDEGLQRGDRDILVLLLLAVIAVTCFVAIASFIRGLTVQFITQLLAFDMNSAVFHHLVRLPLSYFQKRQVGDLQQRFRSLLPIQQALGSGAVTGIIDGVLSLATAALMMVYSLPLALCVLMFVTLPVLIRLLSLSASRNAAGMALAAEAREQTRFLETLRAIATIKVNAAETPREDFWRSSAASNINAQVKRGNILQVTGAINQLIAGLGDAIIIFLGARMVLAGELTIGVLTAFIAYKQLFASRVTAFTEQVITFTLLDVQLERVADIVTSPREAKIDEHALEGEVIRGDVELRDVSFRYSGFDPLILDNVNLSVAAGEFVAITGPSGGGKSTLLRLLIGLSQPTSGMVLIDGKPLATWGPRPIRAQVSFVMQDDQLFAGTLLDNITLFASDPDMERVRAAVCAAAIEEEVAAMPMGLGSLIGDMGSLLSGGQKQRILIARALYRQPRILIMDEGTSHLDIAREAAINAAIRKLDVTRIVVAHRPETIRAADRVLELTGRCLRLAA</sequence>
<evidence type="ECO:0000256" key="2">
    <source>
        <dbReference type="ARBA" id="ARBA00022692"/>
    </source>
</evidence>
<evidence type="ECO:0000259" key="9">
    <source>
        <dbReference type="PROSITE" id="PS50929"/>
    </source>
</evidence>
<dbReference type="InterPro" id="IPR039421">
    <property type="entry name" value="Type_1_exporter"/>
</dbReference>
<dbReference type="InterPro" id="IPR017871">
    <property type="entry name" value="ABC_transporter-like_CS"/>
</dbReference>
<keyword evidence="2 7" id="KW-0812">Transmembrane</keyword>
<evidence type="ECO:0000313" key="11">
    <source>
        <dbReference type="EMBL" id="UUL84028.1"/>
    </source>
</evidence>
<feature type="transmembrane region" description="Helical" evidence="7">
    <location>
        <begin position="208"/>
        <end position="229"/>
    </location>
</feature>
<dbReference type="SUPFAM" id="SSF90123">
    <property type="entry name" value="ABC transporter transmembrane region"/>
    <property type="match status" value="1"/>
</dbReference>
<protein>
    <submittedName>
        <fullName evidence="11">Peptidase domain-containing ABC transporter</fullName>
    </submittedName>
</protein>
<feature type="transmembrane region" description="Helical" evidence="7">
    <location>
        <begin position="309"/>
        <end position="329"/>
    </location>
</feature>
<dbReference type="InterPro" id="IPR005074">
    <property type="entry name" value="Peptidase_C39"/>
</dbReference>
<dbReference type="InterPro" id="IPR011527">
    <property type="entry name" value="ABC1_TM_dom"/>
</dbReference>
<dbReference type="Pfam" id="PF00664">
    <property type="entry name" value="ABC_membrane"/>
    <property type="match status" value="1"/>
</dbReference>
<accession>A0ABY5LAM6</accession>
<dbReference type="PANTHER" id="PTHR24221:SF606">
    <property type="entry name" value="COLICIN V SECRETION-PROCESSING ATP-BINDING PROTEIN"/>
    <property type="match status" value="1"/>
</dbReference>
<feature type="transmembrane region" description="Helical" evidence="7">
    <location>
        <begin position="282"/>
        <end position="303"/>
    </location>
</feature>
<evidence type="ECO:0000256" key="6">
    <source>
        <dbReference type="ARBA" id="ARBA00023136"/>
    </source>
</evidence>
<dbReference type="RefSeq" id="WP_256507863.1">
    <property type="nucleotide sequence ID" value="NZ_CP101740.1"/>
</dbReference>
<evidence type="ECO:0000259" key="10">
    <source>
        <dbReference type="PROSITE" id="PS50990"/>
    </source>
</evidence>
<evidence type="ECO:0000256" key="1">
    <source>
        <dbReference type="ARBA" id="ARBA00004651"/>
    </source>
</evidence>
<evidence type="ECO:0000256" key="7">
    <source>
        <dbReference type="SAM" id="Phobius"/>
    </source>
</evidence>
<feature type="transmembrane region" description="Helical" evidence="7">
    <location>
        <begin position="168"/>
        <end position="188"/>
    </location>
</feature>
<keyword evidence="4" id="KW-0067">ATP-binding</keyword>
<dbReference type="PROSITE" id="PS50929">
    <property type="entry name" value="ABC_TM1F"/>
    <property type="match status" value="1"/>
</dbReference>
<feature type="transmembrane region" description="Helical" evidence="7">
    <location>
        <begin position="409"/>
        <end position="434"/>
    </location>
</feature>
<dbReference type="InterPro" id="IPR027417">
    <property type="entry name" value="P-loop_NTPase"/>
</dbReference>
<dbReference type="Pfam" id="PF03412">
    <property type="entry name" value="Peptidase_C39"/>
    <property type="match status" value="1"/>
</dbReference>
<proteinExistence type="predicted"/>
<evidence type="ECO:0000259" key="8">
    <source>
        <dbReference type="PROSITE" id="PS50893"/>
    </source>
</evidence>
<feature type="domain" description="ABC transmembrane type-1" evidence="9">
    <location>
        <begin position="175"/>
        <end position="454"/>
    </location>
</feature>
<dbReference type="PANTHER" id="PTHR24221">
    <property type="entry name" value="ATP-BINDING CASSETTE SUB-FAMILY B"/>
    <property type="match status" value="1"/>
</dbReference>
<dbReference type="SMART" id="SM00382">
    <property type="entry name" value="AAA"/>
    <property type="match status" value="1"/>
</dbReference>
<dbReference type="CDD" id="cd18567">
    <property type="entry name" value="ABC_6TM_CvaB_RaxB_like"/>
    <property type="match status" value="1"/>
</dbReference>
<evidence type="ECO:0000313" key="12">
    <source>
        <dbReference type="Proteomes" id="UP001058533"/>
    </source>
</evidence>
<dbReference type="Proteomes" id="UP001058533">
    <property type="component" value="Chromosome"/>
</dbReference>
<dbReference type="PROSITE" id="PS50893">
    <property type="entry name" value="ABC_TRANSPORTER_2"/>
    <property type="match status" value="1"/>
</dbReference>
<dbReference type="EMBL" id="CP101740">
    <property type="protein sequence ID" value="UUL84028.1"/>
    <property type="molecule type" value="Genomic_DNA"/>
</dbReference>
<dbReference type="Gene3D" id="3.90.70.10">
    <property type="entry name" value="Cysteine proteinases"/>
    <property type="match status" value="1"/>
</dbReference>
<gene>
    <name evidence="11" type="ORF">NMP03_07525</name>
</gene>
<keyword evidence="5 7" id="KW-1133">Transmembrane helix</keyword>
<reference evidence="11" key="1">
    <citation type="submission" date="2022-07" db="EMBL/GenBank/DDBJ databases">
        <title>Sphingomonas sp. nov., a novel bacterium isolated from the north slope of the Mount Everest.</title>
        <authorList>
            <person name="Cui X."/>
            <person name="Liu Y."/>
        </authorList>
    </citation>
    <scope>NUCLEOTIDE SEQUENCE</scope>
    <source>
        <strain evidence="11">S5-59</strain>
    </source>
</reference>
<dbReference type="SUPFAM" id="SSF52540">
    <property type="entry name" value="P-loop containing nucleoside triphosphate hydrolases"/>
    <property type="match status" value="1"/>
</dbReference>
<dbReference type="InterPro" id="IPR036640">
    <property type="entry name" value="ABC1_TM_sf"/>
</dbReference>